<accession>G0NMN8</accession>
<dbReference type="AlphaFoldDB" id="G0NMN8"/>
<keyword evidence="3" id="KW-1185">Reference proteome</keyword>
<dbReference type="OrthoDB" id="5813557at2759"/>
<keyword evidence="1" id="KW-0472">Membrane</keyword>
<evidence type="ECO:0000256" key="1">
    <source>
        <dbReference type="SAM" id="Phobius"/>
    </source>
</evidence>
<evidence type="ECO:0000313" key="2">
    <source>
        <dbReference type="EMBL" id="EGT34199.1"/>
    </source>
</evidence>
<protein>
    <submittedName>
        <fullName evidence="2">Uncharacterized protein</fullName>
    </submittedName>
</protein>
<organism evidence="3">
    <name type="scientific">Caenorhabditis brenneri</name>
    <name type="common">Nematode worm</name>
    <dbReference type="NCBI Taxonomy" id="135651"/>
    <lineage>
        <taxon>Eukaryota</taxon>
        <taxon>Metazoa</taxon>
        <taxon>Ecdysozoa</taxon>
        <taxon>Nematoda</taxon>
        <taxon>Chromadorea</taxon>
        <taxon>Rhabditida</taxon>
        <taxon>Rhabditina</taxon>
        <taxon>Rhabditomorpha</taxon>
        <taxon>Rhabditoidea</taxon>
        <taxon>Rhabditidae</taxon>
        <taxon>Peloderinae</taxon>
        <taxon>Caenorhabditis</taxon>
    </lineage>
</organism>
<dbReference type="EMBL" id="GL379911">
    <property type="protein sequence ID" value="EGT34199.1"/>
    <property type="molecule type" value="Genomic_DNA"/>
</dbReference>
<gene>
    <name evidence="2" type="ORF">CAEBREN_29109</name>
</gene>
<dbReference type="Proteomes" id="UP000008068">
    <property type="component" value="Unassembled WGS sequence"/>
</dbReference>
<keyword evidence="1" id="KW-1133">Transmembrane helix</keyword>
<name>G0NMN8_CAEBE</name>
<dbReference type="eggNOG" id="ENOG502T0X1">
    <property type="taxonomic scope" value="Eukaryota"/>
</dbReference>
<proteinExistence type="predicted"/>
<dbReference type="HOGENOM" id="CLU_2924758_0_0_1"/>
<keyword evidence="1" id="KW-0812">Transmembrane</keyword>
<dbReference type="InParanoid" id="G0NMN8"/>
<reference evidence="3" key="1">
    <citation type="submission" date="2011-07" db="EMBL/GenBank/DDBJ databases">
        <authorList>
            <consortium name="Caenorhabditis brenneri Sequencing and Analysis Consortium"/>
            <person name="Wilson R.K."/>
        </authorList>
    </citation>
    <scope>NUCLEOTIDE SEQUENCE [LARGE SCALE GENOMIC DNA]</scope>
    <source>
        <strain evidence="3">PB2801</strain>
    </source>
</reference>
<evidence type="ECO:0000313" key="3">
    <source>
        <dbReference type="Proteomes" id="UP000008068"/>
    </source>
</evidence>
<feature type="transmembrane region" description="Helical" evidence="1">
    <location>
        <begin position="42"/>
        <end position="60"/>
    </location>
</feature>
<sequence length="61" mass="7005">MFVKKDGAEKFEENKGKWNQMVNDIFEKGEIKSILQLTKNSATSSFLTAAIAPIFYMIFVR</sequence>